<dbReference type="AlphaFoldDB" id="A0AA42H174"/>
<keyword evidence="2" id="KW-0813">Transport</keyword>
<reference evidence="10" key="1">
    <citation type="submission" date="2022-09" db="EMBL/GenBank/DDBJ databases">
        <title>Intensive care unit water sources are persistently colonized with multi-drug resistant bacteria and are the site of extensive horizontal gene transfer of antibiotic resistance genes.</title>
        <authorList>
            <person name="Diorio-Toth L."/>
        </authorList>
    </citation>
    <scope>NUCLEOTIDE SEQUENCE</scope>
    <source>
        <strain evidence="10">GD04153</strain>
    </source>
</reference>
<protein>
    <submittedName>
        <fullName evidence="10">Branched-chain amino acid ABC transporter permease</fullName>
    </submittedName>
</protein>
<feature type="transmembrane region" description="Helical" evidence="9">
    <location>
        <begin position="12"/>
        <end position="34"/>
    </location>
</feature>
<evidence type="ECO:0000256" key="7">
    <source>
        <dbReference type="ARBA" id="ARBA00023136"/>
    </source>
</evidence>
<dbReference type="GO" id="GO:0005886">
    <property type="term" value="C:plasma membrane"/>
    <property type="evidence" value="ECO:0007669"/>
    <property type="project" value="UniProtKB-SubCell"/>
</dbReference>
<accession>A0AA42H174</accession>
<feature type="transmembrane region" description="Helical" evidence="9">
    <location>
        <begin position="224"/>
        <end position="250"/>
    </location>
</feature>
<evidence type="ECO:0000256" key="9">
    <source>
        <dbReference type="SAM" id="Phobius"/>
    </source>
</evidence>
<evidence type="ECO:0000256" key="3">
    <source>
        <dbReference type="ARBA" id="ARBA00022475"/>
    </source>
</evidence>
<evidence type="ECO:0000313" key="10">
    <source>
        <dbReference type="EMBL" id="MDH0126768.1"/>
    </source>
</evidence>
<feature type="transmembrane region" description="Helical" evidence="9">
    <location>
        <begin position="68"/>
        <end position="89"/>
    </location>
</feature>
<evidence type="ECO:0000256" key="8">
    <source>
        <dbReference type="ARBA" id="ARBA00037998"/>
    </source>
</evidence>
<dbReference type="GO" id="GO:0006865">
    <property type="term" value="P:amino acid transport"/>
    <property type="evidence" value="ECO:0007669"/>
    <property type="project" value="UniProtKB-KW"/>
</dbReference>
<dbReference type="InterPro" id="IPR052157">
    <property type="entry name" value="BCAA_transport_permease"/>
</dbReference>
<dbReference type="InterPro" id="IPR001851">
    <property type="entry name" value="ABC_transp_permease"/>
</dbReference>
<comment type="similarity">
    <text evidence="8">Belongs to the binding-protein-dependent transport system permease family. LivHM subfamily.</text>
</comment>
<comment type="subcellular location">
    <subcellularLocation>
        <location evidence="1">Cell membrane</location>
        <topology evidence="1">Multi-pass membrane protein</topology>
    </subcellularLocation>
</comment>
<feature type="transmembrane region" description="Helical" evidence="9">
    <location>
        <begin position="141"/>
        <end position="162"/>
    </location>
</feature>
<evidence type="ECO:0000256" key="2">
    <source>
        <dbReference type="ARBA" id="ARBA00022448"/>
    </source>
</evidence>
<dbReference type="CDD" id="cd06582">
    <property type="entry name" value="TM_PBP1_LivH_like"/>
    <property type="match status" value="1"/>
</dbReference>
<feature type="transmembrane region" description="Helical" evidence="9">
    <location>
        <begin position="191"/>
        <end position="212"/>
    </location>
</feature>
<keyword evidence="3" id="KW-1003">Cell membrane</keyword>
<dbReference type="Pfam" id="PF02653">
    <property type="entry name" value="BPD_transp_2"/>
    <property type="match status" value="1"/>
</dbReference>
<feature type="transmembrane region" description="Helical" evidence="9">
    <location>
        <begin position="41"/>
        <end position="62"/>
    </location>
</feature>
<evidence type="ECO:0000256" key="6">
    <source>
        <dbReference type="ARBA" id="ARBA00022989"/>
    </source>
</evidence>
<keyword evidence="5" id="KW-0029">Amino-acid transport</keyword>
<gene>
    <name evidence="10" type="ORF">N7376_22590</name>
</gene>
<evidence type="ECO:0000256" key="4">
    <source>
        <dbReference type="ARBA" id="ARBA00022692"/>
    </source>
</evidence>
<dbReference type="GO" id="GO:0022857">
    <property type="term" value="F:transmembrane transporter activity"/>
    <property type="evidence" value="ECO:0007669"/>
    <property type="project" value="InterPro"/>
</dbReference>
<organism evidence="10 11">
    <name type="scientific">Brucella intermedia GD04153</name>
    <dbReference type="NCBI Taxonomy" id="2975438"/>
    <lineage>
        <taxon>Bacteria</taxon>
        <taxon>Pseudomonadati</taxon>
        <taxon>Pseudomonadota</taxon>
        <taxon>Alphaproteobacteria</taxon>
        <taxon>Hyphomicrobiales</taxon>
        <taxon>Brucellaceae</taxon>
        <taxon>Brucella/Ochrobactrum group</taxon>
        <taxon>Brucella</taxon>
    </lineage>
</organism>
<comment type="caution">
    <text evidence="10">The sequence shown here is derived from an EMBL/GenBank/DDBJ whole genome shotgun (WGS) entry which is preliminary data.</text>
</comment>
<keyword evidence="6 9" id="KW-1133">Transmembrane helix</keyword>
<sequence>MTCSFDIFFLEAVLNGLLLAGLLALLSLGLNLIFGVIDVVWICYAEVVMVGMYAIYFIHAVLGVDVFLAYACGIFLTALVGLALHFFVIRPLLSSPPINQLLATGGVLVLLQAGATMAFGIEYRNMGIEFGSISFFDMYFAWSRIVTFGVAVAAMALLMLFLRRTYTGMAILALSQDRQIMPLMGVDSGRIYGVTSAIGGGLAGLAAALMTLQFDIYPHIGLQFGPLVFMVCVLGGLGNLIGGFIAAIIISQFIAVGGSCFATEWGYAVAFLFFIVMMFIRPQGLLGRR</sequence>
<keyword evidence="4 9" id="KW-0812">Transmembrane</keyword>
<evidence type="ECO:0000256" key="5">
    <source>
        <dbReference type="ARBA" id="ARBA00022970"/>
    </source>
</evidence>
<feature type="transmembrane region" description="Helical" evidence="9">
    <location>
        <begin position="262"/>
        <end position="280"/>
    </location>
</feature>
<proteinExistence type="inferred from homology"/>
<evidence type="ECO:0000256" key="1">
    <source>
        <dbReference type="ARBA" id="ARBA00004651"/>
    </source>
</evidence>
<dbReference type="PANTHER" id="PTHR11795:SF445">
    <property type="entry name" value="AMINO ACID ABC TRANSPORTER PERMEASE PROTEIN"/>
    <property type="match status" value="1"/>
</dbReference>
<evidence type="ECO:0000313" key="11">
    <source>
        <dbReference type="Proteomes" id="UP001158087"/>
    </source>
</evidence>
<dbReference type="EMBL" id="JAODYY010000016">
    <property type="protein sequence ID" value="MDH0126768.1"/>
    <property type="molecule type" value="Genomic_DNA"/>
</dbReference>
<name>A0AA42H174_9HYPH</name>
<keyword evidence="7 9" id="KW-0472">Membrane</keyword>
<dbReference type="Proteomes" id="UP001158087">
    <property type="component" value="Unassembled WGS sequence"/>
</dbReference>
<dbReference type="PANTHER" id="PTHR11795">
    <property type="entry name" value="BRANCHED-CHAIN AMINO ACID TRANSPORT SYSTEM PERMEASE PROTEIN LIVH"/>
    <property type="match status" value="1"/>
</dbReference>
<feature type="transmembrane region" description="Helical" evidence="9">
    <location>
        <begin position="101"/>
        <end position="121"/>
    </location>
</feature>